<gene>
    <name evidence="1" type="ORF">E2C01_031227</name>
</gene>
<comment type="caution">
    <text evidence="1">The sequence shown here is derived from an EMBL/GenBank/DDBJ whole genome shotgun (WGS) entry which is preliminary data.</text>
</comment>
<organism evidence="1 2">
    <name type="scientific">Portunus trituberculatus</name>
    <name type="common">Swimming crab</name>
    <name type="synonym">Neptunus trituberculatus</name>
    <dbReference type="NCBI Taxonomy" id="210409"/>
    <lineage>
        <taxon>Eukaryota</taxon>
        <taxon>Metazoa</taxon>
        <taxon>Ecdysozoa</taxon>
        <taxon>Arthropoda</taxon>
        <taxon>Crustacea</taxon>
        <taxon>Multicrustacea</taxon>
        <taxon>Malacostraca</taxon>
        <taxon>Eumalacostraca</taxon>
        <taxon>Eucarida</taxon>
        <taxon>Decapoda</taxon>
        <taxon>Pleocyemata</taxon>
        <taxon>Brachyura</taxon>
        <taxon>Eubrachyura</taxon>
        <taxon>Portunoidea</taxon>
        <taxon>Portunidae</taxon>
        <taxon>Portuninae</taxon>
        <taxon>Portunus</taxon>
    </lineage>
</organism>
<dbReference type="Proteomes" id="UP000324222">
    <property type="component" value="Unassembled WGS sequence"/>
</dbReference>
<proteinExistence type="predicted"/>
<accession>A0A5B7EX41</accession>
<evidence type="ECO:0000313" key="1">
    <source>
        <dbReference type="EMBL" id="MPC37737.1"/>
    </source>
</evidence>
<evidence type="ECO:0000313" key="2">
    <source>
        <dbReference type="Proteomes" id="UP000324222"/>
    </source>
</evidence>
<dbReference type="AlphaFoldDB" id="A0A5B7EX41"/>
<reference evidence="1 2" key="1">
    <citation type="submission" date="2019-05" db="EMBL/GenBank/DDBJ databases">
        <title>Another draft genome of Portunus trituberculatus and its Hox gene families provides insights of decapod evolution.</title>
        <authorList>
            <person name="Jeong J.-H."/>
            <person name="Song I."/>
            <person name="Kim S."/>
            <person name="Choi T."/>
            <person name="Kim D."/>
            <person name="Ryu S."/>
            <person name="Kim W."/>
        </authorList>
    </citation>
    <scope>NUCLEOTIDE SEQUENCE [LARGE SCALE GENOMIC DNA]</scope>
    <source>
        <tissue evidence="1">Muscle</tissue>
    </source>
</reference>
<dbReference type="EMBL" id="VSRR010003870">
    <property type="protein sequence ID" value="MPC37737.1"/>
    <property type="molecule type" value="Genomic_DNA"/>
</dbReference>
<sequence length="79" mass="8755">MTLFNCGAALIRIIYALVYNILRLDEQLYVGDRGCVTGRIFSLEFPVLPWILNPSTAATTVTISWPPNTCIVERLVALG</sequence>
<protein>
    <submittedName>
        <fullName evidence="1">Uncharacterized protein</fullName>
    </submittedName>
</protein>
<name>A0A5B7EX41_PORTR</name>
<keyword evidence="2" id="KW-1185">Reference proteome</keyword>